<dbReference type="PROSITE" id="PS51257">
    <property type="entry name" value="PROKAR_LIPOPROTEIN"/>
    <property type="match status" value="1"/>
</dbReference>
<dbReference type="EMBL" id="DXEZ01000289">
    <property type="protein sequence ID" value="HIX55409.1"/>
    <property type="molecule type" value="Genomic_DNA"/>
</dbReference>
<accession>A0A9D1WA22</accession>
<dbReference type="Proteomes" id="UP000824156">
    <property type="component" value="Unassembled WGS sequence"/>
</dbReference>
<dbReference type="AlphaFoldDB" id="A0A9D1WA22"/>
<dbReference type="InterPro" id="IPR008969">
    <property type="entry name" value="CarboxyPept-like_regulatory"/>
</dbReference>
<organism evidence="1 2">
    <name type="scientific">Candidatus Sphingobacterium stercoripullorum</name>
    <dbReference type="NCBI Taxonomy" id="2838759"/>
    <lineage>
        <taxon>Bacteria</taxon>
        <taxon>Pseudomonadati</taxon>
        <taxon>Bacteroidota</taxon>
        <taxon>Sphingobacteriia</taxon>
        <taxon>Sphingobacteriales</taxon>
        <taxon>Sphingobacteriaceae</taxon>
        <taxon>Sphingobacterium</taxon>
    </lineage>
</organism>
<dbReference type="GO" id="GO:0004180">
    <property type="term" value="F:carboxypeptidase activity"/>
    <property type="evidence" value="ECO:0007669"/>
    <property type="project" value="UniProtKB-KW"/>
</dbReference>
<dbReference type="Pfam" id="PF13715">
    <property type="entry name" value="CarbopepD_reg_2"/>
    <property type="match status" value="1"/>
</dbReference>
<protein>
    <submittedName>
        <fullName evidence="1">Carboxypeptidase-like regulatory domain-containing protein</fullName>
    </submittedName>
</protein>
<proteinExistence type="predicted"/>
<dbReference type="SUPFAM" id="SSF49464">
    <property type="entry name" value="Carboxypeptidase regulatory domain-like"/>
    <property type="match status" value="1"/>
</dbReference>
<name>A0A9D1WA22_9SPHI</name>
<reference evidence="1" key="2">
    <citation type="submission" date="2021-04" db="EMBL/GenBank/DDBJ databases">
        <authorList>
            <person name="Gilroy R."/>
        </authorList>
    </citation>
    <scope>NUCLEOTIDE SEQUENCE</scope>
    <source>
        <strain evidence="1">1719</strain>
    </source>
</reference>
<keyword evidence="1" id="KW-0121">Carboxypeptidase</keyword>
<keyword evidence="1" id="KW-0378">Hydrolase</keyword>
<keyword evidence="1" id="KW-0645">Protease</keyword>
<evidence type="ECO:0000313" key="1">
    <source>
        <dbReference type="EMBL" id="HIX55409.1"/>
    </source>
</evidence>
<comment type="caution">
    <text evidence="1">The sequence shown here is derived from an EMBL/GenBank/DDBJ whole genome shotgun (WGS) entry which is preliminary data.</text>
</comment>
<reference evidence="1" key="1">
    <citation type="journal article" date="2021" name="PeerJ">
        <title>Extensive microbial diversity within the chicken gut microbiome revealed by metagenomics and culture.</title>
        <authorList>
            <person name="Gilroy R."/>
            <person name="Ravi A."/>
            <person name="Getino M."/>
            <person name="Pursley I."/>
            <person name="Horton D.L."/>
            <person name="Alikhan N.F."/>
            <person name="Baker D."/>
            <person name="Gharbi K."/>
            <person name="Hall N."/>
            <person name="Watson M."/>
            <person name="Adriaenssens E.M."/>
            <person name="Foster-Nyarko E."/>
            <person name="Jarju S."/>
            <person name="Secka A."/>
            <person name="Antonio M."/>
            <person name="Oren A."/>
            <person name="Chaudhuri R.R."/>
            <person name="La Ragione R."/>
            <person name="Hildebrand F."/>
            <person name="Pallen M.J."/>
        </authorList>
    </citation>
    <scope>NUCLEOTIDE SEQUENCE</scope>
    <source>
        <strain evidence="1">1719</strain>
    </source>
</reference>
<sequence>MKLIHIILTLSIIISCNLYAHSQESIRGIVHSIESEERLSGAEITNLSSAKKTESDKDGKFTISASMNDLLEIKSIGYQTDTVFIYHFDGVYRVYMLKDDATIQLDEVIVSRLTDSRLSAEIAKAKREGKFADASVNQGGVRFSPSRIFGKDAKNARKNLAILEVEQNSRIIDRRFNDKLILSLLPLNKSDLALFMERYRPNIEDIENASDEDLRVYILDSYQKFKNDN</sequence>
<gene>
    <name evidence="1" type="ORF">H9853_10300</name>
</gene>
<evidence type="ECO:0000313" key="2">
    <source>
        <dbReference type="Proteomes" id="UP000824156"/>
    </source>
</evidence>